<organism evidence="1 2">
    <name type="scientific">Triplophysa rosa</name>
    <name type="common">Cave loach</name>
    <dbReference type="NCBI Taxonomy" id="992332"/>
    <lineage>
        <taxon>Eukaryota</taxon>
        <taxon>Metazoa</taxon>
        <taxon>Chordata</taxon>
        <taxon>Craniata</taxon>
        <taxon>Vertebrata</taxon>
        <taxon>Euteleostomi</taxon>
        <taxon>Actinopterygii</taxon>
        <taxon>Neopterygii</taxon>
        <taxon>Teleostei</taxon>
        <taxon>Ostariophysi</taxon>
        <taxon>Cypriniformes</taxon>
        <taxon>Nemacheilidae</taxon>
        <taxon>Triplophysa</taxon>
    </lineage>
</organism>
<comment type="caution">
    <text evidence="1">The sequence shown here is derived from an EMBL/GenBank/DDBJ whole genome shotgun (WGS) entry which is preliminary data.</text>
</comment>
<dbReference type="Proteomes" id="UP001059041">
    <property type="component" value="Linkage Group LG6"/>
</dbReference>
<name>A0A9W7WVE3_TRIRA</name>
<dbReference type="EMBL" id="JAFHDT010000006">
    <property type="protein sequence ID" value="KAI7808974.1"/>
    <property type="molecule type" value="Genomic_DNA"/>
</dbReference>
<gene>
    <name evidence="1" type="ORF">IRJ41_024113</name>
</gene>
<protein>
    <submittedName>
        <fullName evidence="1">Uncharacterized protein</fullName>
    </submittedName>
</protein>
<evidence type="ECO:0000313" key="2">
    <source>
        <dbReference type="Proteomes" id="UP001059041"/>
    </source>
</evidence>
<feature type="non-terminal residue" evidence="1">
    <location>
        <position position="159"/>
    </location>
</feature>
<evidence type="ECO:0000313" key="1">
    <source>
        <dbReference type="EMBL" id="KAI7808974.1"/>
    </source>
</evidence>
<accession>A0A9W7WVE3</accession>
<proteinExistence type="predicted"/>
<sequence>LSVSRNKRVETAAVPLDAPALKSSDVQHFAIQLHSRLFCRITPNHSKDRTDFIQNDVQYRYLEVASYAEAVKEQTVDSTWVVPPDAEITVQLRQLIMEILAKTLESVRVHEGKHKHTALSINVHKHNRSHLSSLTAERGSVTVAGRLWTSRIPQNTFAG</sequence>
<keyword evidence="2" id="KW-1185">Reference proteome</keyword>
<reference evidence="1" key="1">
    <citation type="submission" date="2021-02" db="EMBL/GenBank/DDBJ databases">
        <title>Comparative genomics reveals that relaxation of natural selection precedes convergent phenotypic evolution of cavefish.</title>
        <authorList>
            <person name="Peng Z."/>
        </authorList>
    </citation>
    <scope>NUCLEOTIDE SEQUENCE</scope>
    <source>
        <tissue evidence="1">Muscle</tissue>
    </source>
</reference>
<dbReference type="AlphaFoldDB" id="A0A9W7WVE3"/>